<dbReference type="Pfam" id="PF01625">
    <property type="entry name" value="PMSR"/>
    <property type="match status" value="1"/>
</dbReference>
<organism evidence="3 4">
    <name type="scientific">Psychrosphaera algicola</name>
    <dbReference type="NCBI Taxonomy" id="3023714"/>
    <lineage>
        <taxon>Bacteria</taxon>
        <taxon>Pseudomonadati</taxon>
        <taxon>Pseudomonadota</taxon>
        <taxon>Gammaproteobacteria</taxon>
        <taxon>Alteromonadales</taxon>
        <taxon>Pseudoalteromonadaceae</taxon>
        <taxon>Psychrosphaera</taxon>
    </lineage>
</organism>
<keyword evidence="1 3" id="KW-0560">Oxidoreductase</keyword>
<reference evidence="3 4" key="1">
    <citation type="submission" date="2023-01" db="EMBL/GenBank/DDBJ databases">
        <title>Psychrosphaera sp. nov., isolated from marine algae.</title>
        <authorList>
            <person name="Bayburt H."/>
            <person name="Choi B.J."/>
            <person name="Kim J.M."/>
            <person name="Choi D.G."/>
            <person name="Jeon C.O."/>
        </authorList>
    </citation>
    <scope>NUCLEOTIDE SEQUENCE [LARGE SCALE GENOMIC DNA]</scope>
    <source>
        <strain evidence="3 4">G1-22</strain>
    </source>
</reference>
<comment type="function">
    <text evidence="1">Has an important function as a repair enzyme for proteins that have been inactivated by oxidation. Catalyzes the reversible oxidation-reduction of methionine sulfoxide in proteins to methionine.</text>
</comment>
<dbReference type="EMBL" id="JAQOMS010000002">
    <property type="protein sequence ID" value="MDC2890876.1"/>
    <property type="molecule type" value="Genomic_DNA"/>
</dbReference>
<evidence type="ECO:0000313" key="4">
    <source>
        <dbReference type="Proteomes" id="UP001528411"/>
    </source>
</evidence>
<comment type="caution">
    <text evidence="3">The sequence shown here is derived from an EMBL/GenBank/DDBJ whole genome shotgun (WGS) entry which is preliminary data.</text>
</comment>
<name>A0ABT5FI58_9GAMM</name>
<dbReference type="PANTHER" id="PTHR43774:SF1">
    <property type="entry name" value="PEPTIDE METHIONINE SULFOXIDE REDUCTASE MSRA 2"/>
    <property type="match status" value="1"/>
</dbReference>
<sequence>MSNIQLATFGGGCFWCIESALNAIRGVQQAVSGYSGGQVDNPTYQQICSGQTGHAEVIQVTFDADIISYDLLLDFFFQLHDPTQLNRQGNDVGTQYRSIILYHDEVQRQTAINKISDVHDHDIWDGDIVTEVEPISIFYPAEEYHQGYAENNPQQPYCALVVNPKLNKFKQKFSDFLK</sequence>
<dbReference type="EC" id="1.8.4.11" evidence="1"/>
<dbReference type="GO" id="GO:0008113">
    <property type="term" value="F:peptide-methionine (S)-S-oxide reductase activity"/>
    <property type="evidence" value="ECO:0007669"/>
    <property type="project" value="UniProtKB-EC"/>
</dbReference>
<evidence type="ECO:0000313" key="3">
    <source>
        <dbReference type="EMBL" id="MDC2890876.1"/>
    </source>
</evidence>
<comment type="catalytic activity">
    <reaction evidence="1">
        <text>[thioredoxin]-disulfide + L-methionine + H2O = L-methionine (S)-S-oxide + [thioredoxin]-dithiol</text>
        <dbReference type="Rhea" id="RHEA:19993"/>
        <dbReference type="Rhea" id="RHEA-COMP:10698"/>
        <dbReference type="Rhea" id="RHEA-COMP:10700"/>
        <dbReference type="ChEBI" id="CHEBI:15377"/>
        <dbReference type="ChEBI" id="CHEBI:29950"/>
        <dbReference type="ChEBI" id="CHEBI:50058"/>
        <dbReference type="ChEBI" id="CHEBI:57844"/>
        <dbReference type="ChEBI" id="CHEBI:58772"/>
        <dbReference type="EC" id="1.8.4.11"/>
    </reaction>
</comment>
<comment type="similarity">
    <text evidence="1">Belongs to the MsrA Met sulfoxide reductase family.</text>
</comment>
<feature type="active site" evidence="1">
    <location>
        <position position="13"/>
    </location>
</feature>
<dbReference type="InterPro" id="IPR002569">
    <property type="entry name" value="Met_Sox_Rdtase_MsrA_dom"/>
</dbReference>
<dbReference type="HAMAP" id="MF_01401">
    <property type="entry name" value="MsrA"/>
    <property type="match status" value="1"/>
</dbReference>
<dbReference type="NCBIfam" id="TIGR00401">
    <property type="entry name" value="msrA"/>
    <property type="match status" value="1"/>
</dbReference>
<keyword evidence="4" id="KW-1185">Reference proteome</keyword>
<dbReference type="RefSeq" id="WP_215965102.1">
    <property type="nucleotide sequence ID" value="NZ_JAQOMS010000002.1"/>
</dbReference>
<gene>
    <name evidence="1 3" type="primary">msrA</name>
    <name evidence="3" type="ORF">PN838_21680</name>
</gene>
<feature type="domain" description="Peptide methionine sulphoxide reductase MsrA" evidence="2">
    <location>
        <begin position="7"/>
        <end position="158"/>
    </location>
</feature>
<protein>
    <recommendedName>
        <fullName evidence="1">Peptide methionine sulfoxide reductase MsrA</fullName>
        <shortName evidence="1">Protein-methionine-S-oxide reductase</shortName>
        <ecNumber evidence="1">1.8.4.11</ecNumber>
    </recommendedName>
    <alternativeName>
        <fullName evidence="1">Peptide-methionine (S)-S-oxide reductase</fullName>
        <shortName evidence="1">Peptide Met(O) reductase</shortName>
    </alternativeName>
</protein>
<dbReference type="PANTHER" id="PTHR43774">
    <property type="entry name" value="PEPTIDE METHIONINE SULFOXIDE REDUCTASE"/>
    <property type="match status" value="1"/>
</dbReference>
<dbReference type="Proteomes" id="UP001528411">
    <property type="component" value="Unassembled WGS sequence"/>
</dbReference>
<proteinExistence type="inferred from homology"/>
<accession>A0ABT5FI58</accession>
<evidence type="ECO:0000259" key="2">
    <source>
        <dbReference type="Pfam" id="PF01625"/>
    </source>
</evidence>
<evidence type="ECO:0000256" key="1">
    <source>
        <dbReference type="HAMAP-Rule" id="MF_01401"/>
    </source>
</evidence>
<comment type="catalytic activity">
    <reaction evidence="1">
        <text>L-methionyl-[protein] + [thioredoxin]-disulfide + H2O = L-methionyl-(S)-S-oxide-[protein] + [thioredoxin]-dithiol</text>
        <dbReference type="Rhea" id="RHEA:14217"/>
        <dbReference type="Rhea" id="RHEA-COMP:10698"/>
        <dbReference type="Rhea" id="RHEA-COMP:10700"/>
        <dbReference type="Rhea" id="RHEA-COMP:12313"/>
        <dbReference type="Rhea" id="RHEA-COMP:12315"/>
        <dbReference type="ChEBI" id="CHEBI:15377"/>
        <dbReference type="ChEBI" id="CHEBI:16044"/>
        <dbReference type="ChEBI" id="CHEBI:29950"/>
        <dbReference type="ChEBI" id="CHEBI:44120"/>
        <dbReference type="ChEBI" id="CHEBI:50058"/>
        <dbReference type="EC" id="1.8.4.11"/>
    </reaction>
</comment>